<dbReference type="PANTHER" id="PTHR33116">
    <property type="entry name" value="REVERSE TRANSCRIPTASE ZINC-BINDING DOMAIN-CONTAINING PROTEIN-RELATED-RELATED"/>
    <property type="match status" value="1"/>
</dbReference>
<proteinExistence type="predicted"/>
<dbReference type="SUPFAM" id="SSF56672">
    <property type="entry name" value="DNA/RNA polymerases"/>
    <property type="match status" value="1"/>
</dbReference>
<organism evidence="2">
    <name type="scientific">Oryza sativa subsp. japonica</name>
    <name type="common">Rice</name>
    <dbReference type="NCBI Taxonomy" id="39947"/>
    <lineage>
        <taxon>Eukaryota</taxon>
        <taxon>Viridiplantae</taxon>
        <taxon>Streptophyta</taxon>
        <taxon>Embryophyta</taxon>
        <taxon>Tracheophyta</taxon>
        <taxon>Spermatophyta</taxon>
        <taxon>Magnoliopsida</taxon>
        <taxon>Liliopsida</taxon>
        <taxon>Poales</taxon>
        <taxon>Poaceae</taxon>
        <taxon>BOP clade</taxon>
        <taxon>Oryzoideae</taxon>
        <taxon>Oryzeae</taxon>
        <taxon>Oryzinae</taxon>
        <taxon>Oryza</taxon>
        <taxon>Oryza sativa</taxon>
    </lineage>
</organism>
<dbReference type="InterPro" id="IPR000477">
    <property type="entry name" value="RT_dom"/>
</dbReference>
<dbReference type="EMBL" id="DP000010">
    <property type="protein sequence ID" value="ABA94403.2"/>
    <property type="molecule type" value="Genomic_DNA"/>
</dbReference>
<feature type="domain" description="Reverse transcriptase" evidence="1">
    <location>
        <begin position="237"/>
        <end position="513"/>
    </location>
</feature>
<dbReference type="PROSITE" id="PS50878">
    <property type="entry name" value="RT_POL"/>
    <property type="match status" value="1"/>
</dbReference>
<reference evidence="2" key="1">
    <citation type="journal article" date="2005" name="BMC Biol.">
        <title>The sequence of rice chromosomes 11 and 12, rich in disease resistance genes and recent gene duplications.</title>
        <authorList>
            <consortium name="The rice chromosomes 11 and 12 sequencing consortia"/>
        </authorList>
    </citation>
    <scope>NUCLEOTIDE SEQUENCE [LARGE SCALE GENOMIC DNA]</scope>
</reference>
<dbReference type="InterPro" id="IPR026960">
    <property type="entry name" value="RVT-Znf"/>
</dbReference>
<dbReference type="Pfam" id="PF00078">
    <property type="entry name" value="RVT_1"/>
    <property type="match status" value="1"/>
</dbReference>
<name>Q2R299_ORYSJ</name>
<reference evidence="2" key="3">
    <citation type="submission" date="2006-01" db="EMBL/GenBank/DDBJ databases">
        <authorList>
            <person name="Buell R."/>
        </authorList>
    </citation>
    <scope>NUCLEOTIDE SEQUENCE</scope>
</reference>
<protein>
    <submittedName>
        <fullName evidence="2">Retrotransposon protein, putative, unclassified</fullName>
    </submittedName>
</protein>
<gene>
    <name evidence="2" type="ordered locus">LOC_Os11g36510</name>
</gene>
<reference evidence="2" key="2">
    <citation type="submission" date="2005-04" db="EMBL/GenBank/DDBJ databases">
        <authorList>
            <person name="Buell C.R."/>
            <person name="Wing R.A."/>
            <person name="McCombie W.A."/>
            <person name="Ouyang S."/>
        </authorList>
    </citation>
    <scope>NUCLEOTIDE SEQUENCE</scope>
</reference>
<dbReference type="CDD" id="cd01650">
    <property type="entry name" value="RT_nLTR_like"/>
    <property type="match status" value="1"/>
</dbReference>
<evidence type="ECO:0000259" key="1">
    <source>
        <dbReference type="PROSITE" id="PS50878"/>
    </source>
</evidence>
<evidence type="ECO:0000313" key="2">
    <source>
        <dbReference type="EMBL" id="ABA94403.2"/>
    </source>
</evidence>
<dbReference type="Pfam" id="PF13966">
    <property type="entry name" value="zf-RVT"/>
    <property type="match status" value="1"/>
</dbReference>
<dbReference type="PANTHER" id="PTHR33116:SF78">
    <property type="entry name" value="OS12G0587133 PROTEIN"/>
    <property type="match status" value="1"/>
</dbReference>
<dbReference type="AlphaFoldDB" id="Q2R299"/>
<dbReference type="InterPro" id="IPR043502">
    <property type="entry name" value="DNA/RNA_pol_sf"/>
</dbReference>
<accession>Q2R299</accession>
<sequence>MDDDISYSPLQMIPHTTGQASSQAKSALNGSISTLLTRGLKLSQWGQKKISYFRLQIQIANEDILRLDVAQESRLLTDLERRLRAALKGKCLALASLERIRVRQRARIRNLKEGDAGTAYFYMKLRARRRKALIPRLEHNGKVATTQIDMQQLACEYFETIMGQAEGDSKQFNLQSIQMAKGNLASFDENFTEEEVWAAIKNLPTEKSPGPDGYTSLFYQKCWAVIKDDLLAAMGKFCTGNSQNLELLNSAQITLIPKKEAPTMLKDYGPISLIHSFSKLATKVMARRLATRLDDLVPHTQTAFIKGRSIHENFIFVKGMAQQFHRQKKEVLLLKLDISKAFDMVSWSFLLNMLKYRGFGPRWRSWLAALFLTAQTSITINGDDSRAIKPARGLWQGDPLSPLLFVLVMDTLQATLLQAKRQGILSELNTRKRLPNISAYADDAMLFVKPQRKEVLLIKAVLDLFGAASGLKVNLLKSSITPIHCNQQQLDMVSELLPCKVEEFPIIYLGLPLSMRKPTKAELQPVLDKLAGKVAGWKPKLLSPDGRLCLIKSVLMALPVHFLSALQMPKWAVKEIERKCRGFLWKGQEDVSGGHCLVAWKNVCAPVQNGGLGIRNLDAFGQALRLKWLAKSLEQKNRPWAKSGYKLGEDVEKIFNSAAEFCVGNGKDTKFWTANWLNGGSIAWRWPVLSTYVGRSQLTVAQALTNNRWVRDLQGALSNEAMAQFFQLWDEVHTVELNLEEDTIRWKLSSDGLFTVSSAYSLFFMAREICPFSELIWHIKAPSRVRFFLWLAAKGRCLTADNLGKRGWQHEDCCSLCQSEAEDCLHLFVTCAFTRRVWRMMQGWIGINFLLPTENEPALADWWMKARMAFRTGYRSIFDSVFALTCWLLWKERNARVFEQKFRSMEQLVQDIKEEAIVWKTAGVFTTCNSEIT</sequence>